<gene>
    <name evidence="2" type="ORF">LTR05_004171</name>
</gene>
<evidence type="ECO:0000313" key="3">
    <source>
        <dbReference type="Proteomes" id="UP001309876"/>
    </source>
</evidence>
<protein>
    <submittedName>
        <fullName evidence="2">Uncharacterized protein</fullName>
    </submittedName>
</protein>
<comment type="caution">
    <text evidence="2">The sequence shown here is derived from an EMBL/GenBank/DDBJ whole genome shotgun (WGS) entry which is preliminary data.</text>
</comment>
<dbReference type="EMBL" id="JAVRRJ010000003">
    <property type="protein sequence ID" value="KAK5087000.1"/>
    <property type="molecule type" value="Genomic_DNA"/>
</dbReference>
<feature type="region of interest" description="Disordered" evidence="1">
    <location>
        <begin position="94"/>
        <end position="114"/>
    </location>
</feature>
<proteinExistence type="predicted"/>
<dbReference type="AlphaFoldDB" id="A0AAN7YBM0"/>
<dbReference type="Proteomes" id="UP001309876">
    <property type="component" value="Unassembled WGS sequence"/>
</dbReference>
<sequence>MSSTLAPSSRSTKEMRRTFANSRRVLAWLQQMPDHDTIREEDGTITFFRGVKDMDAEILQHEIDVINDEKSVRALEVPGSTTLRNDTLQGAKADVTRSGTCEPTAKGSANHKARKVAPTANAVIEQYRKDALLRRANVAKTLHLSKSGMLEVNGAGHRTHPGGCKVGMTANVIDLTLDDDEPVSEDPI</sequence>
<evidence type="ECO:0000313" key="2">
    <source>
        <dbReference type="EMBL" id="KAK5087000.1"/>
    </source>
</evidence>
<evidence type="ECO:0000256" key="1">
    <source>
        <dbReference type="SAM" id="MobiDB-lite"/>
    </source>
</evidence>
<name>A0AAN7YBM0_9EURO</name>
<keyword evidence="3" id="KW-1185">Reference proteome</keyword>
<reference evidence="2 3" key="1">
    <citation type="submission" date="2023-08" db="EMBL/GenBank/DDBJ databases">
        <title>Black Yeasts Isolated from many extreme environments.</title>
        <authorList>
            <person name="Coleine C."/>
            <person name="Stajich J.E."/>
            <person name="Selbmann L."/>
        </authorList>
    </citation>
    <scope>NUCLEOTIDE SEQUENCE [LARGE SCALE GENOMIC DNA]</scope>
    <source>
        <strain evidence="2 3">CCFEE 5910</strain>
    </source>
</reference>
<accession>A0AAN7YBM0</accession>
<organism evidence="2 3">
    <name type="scientific">Lithohypha guttulata</name>
    <dbReference type="NCBI Taxonomy" id="1690604"/>
    <lineage>
        <taxon>Eukaryota</taxon>
        <taxon>Fungi</taxon>
        <taxon>Dikarya</taxon>
        <taxon>Ascomycota</taxon>
        <taxon>Pezizomycotina</taxon>
        <taxon>Eurotiomycetes</taxon>
        <taxon>Chaetothyriomycetidae</taxon>
        <taxon>Chaetothyriales</taxon>
        <taxon>Trichomeriaceae</taxon>
        <taxon>Lithohypha</taxon>
    </lineage>
</organism>